<sequence length="461" mass="51913">MGKYSAKAELILSDDLDQQLEGSHGKRKQKTTLNDEANKESKRQHISDDTNIEEEERTGVCSQGSSHATIMTAATAAPTEAVTATTPVTAVVEGLTTEPRTTATVTTTGNIIFGMGYKKLAGIPWEESEQRLLDELKNGNPFLDIKLSLSGIVNTMNPTHYQRIKQYLSKCKYEARLDELVDRFRQHGLDTKSNALLDEINLKLTNSNIEDTISLVDDLKKPYLQSCGRSGQGYRVLRIVEQLLETMESHSFAESEATTTRRIMIIMEEIFRWTRIKLVDGEHVSECTQSMRQYNEIMYGNSDDRIQTGRKIDLLVKCGENKDVELSSIEIKKPLAPPSLALEQQCKNLTTNGTILNYLQAISSSNLFDHVVAMDWIGMAGYMYLLVDIDGIYYGKKLGTLTLPKSPNDFIGLKTTLDLLFGYQYTMLDLAMEARSAIGKRQELDQMCEIIDIQDQRRSIY</sequence>
<evidence type="ECO:0000313" key="2">
    <source>
        <dbReference type="EMBL" id="ORZ14109.1"/>
    </source>
</evidence>
<dbReference type="OrthoDB" id="2279050at2759"/>
<evidence type="ECO:0000256" key="1">
    <source>
        <dbReference type="SAM" id="MobiDB-lite"/>
    </source>
</evidence>
<keyword evidence="3" id="KW-1185">Reference proteome</keyword>
<feature type="region of interest" description="Disordered" evidence="1">
    <location>
        <begin position="1"/>
        <end position="65"/>
    </location>
</feature>
<feature type="compositionally biased region" description="Basic and acidic residues" evidence="1">
    <location>
        <begin position="36"/>
        <end position="48"/>
    </location>
</feature>
<protein>
    <submittedName>
        <fullName evidence="2">Uncharacterized protein</fullName>
    </submittedName>
</protein>
<proteinExistence type="predicted"/>
<reference evidence="2 3" key="1">
    <citation type="submission" date="2016-07" db="EMBL/GenBank/DDBJ databases">
        <title>Pervasive Adenine N6-methylation of Active Genes in Fungi.</title>
        <authorList>
            <consortium name="DOE Joint Genome Institute"/>
            <person name="Mondo S.J."/>
            <person name="Dannebaum R.O."/>
            <person name="Kuo R.C."/>
            <person name="Labutti K."/>
            <person name="Haridas S."/>
            <person name="Kuo A."/>
            <person name="Salamov A."/>
            <person name="Ahrendt S.R."/>
            <person name="Lipzen A."/>
            <person name="Sullivan W."/>
            <person name="Andreopoulos W.B."/>
            <person name="Clum A."/>
            <person name="Lindquist E."/>
            <person name="Daum C."/>
            <person name="Ramamoorthy G.K."/>
            <person name="Gryganskyi A."/>
            <person name="Culley D."/>
            <person name="Magnuson J.K."/>
            <person name="James T.Y."/>
            <person name="O'Malley M.A."/>
            <person name="Stajich J.E."/>
            <person name="Spatafora J.W."/>
            <person name="Visel A."/>
            <person name="Grigoriev I.V."/>
        </authorList>
    </citation>
    <scope>NUCLEOTIDE SEQUENCE [LARGE SCALE GENOMIC DNA]</scope>
    <source>
        <strain evidence="2 3">NRRL 1336</strain>
    </source>
</reference>
<name>A0A1X2ICS9_9FUNG</name>
<evidence type="ECO:0000313" key="3">
    <source>
        <dbReference type="Proteomes" id="UP000193560"/>
    </source>
</evidence>
<organism evidence="2 3">
    <name type="scientific">Absidia repens</name>
    <dbReference type="NCBI Taxonomy" id="90262"/>
    <lineage>
        <taxon>Eukaryota</taxon>
        <taxon>Fungi</taxon>
        <taxon>Fungi incertae sedis</taxon>
        <taxon>Mucoromycota</taxon>
        <taxon>Mucoromycotina</taxon>
        <taxon>Mucoromycetes</taxon>
        <taxon>Mucorales</taxon>
        <taxon>Cunninghamellaceae</taxon>
        <taxon>Absidia</taxon>
    </lineage>
</organism>
<dbReference type="STRING" id="90262.A0A1X2ICS9"/>
<gene>
    <name evidence="2" type="ORF">BCR42DRAFT_492744</name>
</gene>
<accession>A0A1X2ICS9</accession>
<dbReference type="Proteomes" id="UP000193560">
    <property type="component" value="Unassembled WGS sequence"/>
</dbReference>
<dbReference type="AlphaFoldDB" id="A0A1X2ICS9"/>
<dbReference type="EMBL" id="MCGE01000015">
    <property type="protein sequence ID" value="ORZ14109.1"/>
    <property type="molecule type" value="Genomic_DNA"/>
</dbReference>
<comment type="caution">
    <text evidence="2">The sequence shown here is derived from an EMBL/GenBank/DDBJ whole genome shotgun (WGS) entry which is preliminary data.</text>
</comment>